<evidence type="ECO:0000313" key="7">
    <source>
        <dbReference type="EMBL" id="KRN44776.1"/>
    </source>
</evidence>
<dbReference type="STRING" id="1203076.GCA_000312405_01150"/>
<protein>
    <submittedName>
        <fullName evidence="7">23S rRNA (Uracil-5-)-methyltransferase RumA</fullName>
    </submittedName>
</protein>
<dbReference type="InterPro" id="IPR029063">
    <property type="entry name" value="SAM-dependent_MTases_sf"/>
</dbReference>
<gene>
    <name evidence="7" type="ORF">IV41_GL002009</name>
</gene>
<feature type="binding site" evidence="4">
    <location>
        <position position="362"/>
    </location>
    <ligand>
        <name>S-adenosyl-L-methionine</name>
        <dbReference type="ChEBI" id="CHEBI:59789"/>
    </ligand>
</feature>
<dbReference type="FunFam" id="3.40.50.150:FF:000009">
    <property type="entry name" value="23S rRNA (Uracil(1939)-C(5))-methyltransferase RlmD"/>
    <property type="match status" value="1"/>
</dbReference>
<dbReference type="Pfam" id="PF05958">
    <property type="entry name" value="tRNA_U5-meth_tr"/>
    <property type="match status" value="1"/>
</dbReference>
<dbReference type="PROSITE" id="PS01230">
    <property type="entry name" value="TRMA_1"/>
    <property type="match status" value="1"/>
</dbReference>
<dbReference type="PROSITE" id="PS50926">
    <property type="entry name" value="TRAM"/>
    <property type="match status" value="1"/>
</dbReference>
<keyword evidence="2 4" id="KW-0808">Transferase</keyword>
<dbReference type="AlphaFoldDB" id="A0A0R2GW52"/>
<dbReference type="SUPFAM" id="SSF53335">
    <property type="entry name" value="S-adenosyl-L-methionine-dependent methyltransferases"/>
    <property type="match status" value="1"/>
</dbReference>
<feature type="active site" description="Nucleophile" evidence="4">
    <location>
        <position position="437"/>
    </location>
</feature>
<dbReference type="GO" id="GO:0070041">
    <property type="term" value="F:rRNA (uridine-C5-)-methyltransferase activity"/>
    <property type="evidence" value="ECO:0007669"/>
    <property type="project" value="TreeGrafter"/>
</dbReference>
<dbReference type="PANTHER" id="PTHR11061:SF45">
    <property type="match status" value="1"/>
</dbReference>
<dbReference type="PANTHER" id="PTHR11061">
    <property type="entry name" value="RNA M5U METHYLTRANSFERASE"/>
    <property type="match status" value="1"/>
</dbReference>
<keyword evidence="8" id="KW-1185">Reference proteome</keyword>
<comment type="similarity">
    <text evidence="4">Belongs to the class I-like SAM-binding methyltransferase superfamily. RNA M5U methyltransferase family.</text>
</comment>
<dbReference type="Pfam" id="PF01938">
    <property type="entry name" value="TRAM"/>
    <property type="match status" value="1"/>
</dbReference>
<name>A0A0R2GW52_9LACO</name>
<reference evidence="7 8" key="1">
    <citation type="journal article" date="2015" name="Genome Announc.">
        <title>Expanding the biotechnology potential of lactobacilli through comparative genomics of 213 strains and associated genera.</title>
        <authorList>
            <person name="Sun Z."/>
            <person name="Harris H.M."/>
            <person name="McCann A."/>
            <person name="Guo C."/>
            <person name="Argimon S."/>
            <person name="Zhang W."/>
            <person name="Yang X."/>
            <person name="Jeffery I.B."/>
            <person name="Cooney J.C."/>
            <person name="Kagawa T.F."/>
            <person name="Liu W."/>
            <person name="Song Y."/>
            <person name="Salvetti E."/>
            <person name="Wrobel A."/>
            <person name="Rasinkangas P."/>
            <person name="Parkhill J."/>
            <person name="Rea M.C."/>
            <person name="O'Sullivan O."/>
            <person name="Ritari J."/>
            <person name="Douillard F.P."/>
            <person name="Paul Ross R."/>
            <person name="Yang R."/>
            <person name="Briner A.E."/>
            <person name="Felis G.E."/>
            <person name="de Vos W.M."/>
            <person name="Barrangou R."/>
            <person name="Klaenhammer T.R."/>
            <person name="Caufield P.W."/>
            <person name="Cui Y."/>
            <person name="Zhang H."/>
            <person name="O'Toole P.W."/>
        </authorList>
    </citation>
    <scope>NUCLEOTIDE SEQUENCE [LARGE SCALE GENOMIC DNA]</scope>
    <source>
        <strain evidence="7 8">DSM 14792</strain>
    </source>
</reference>
<evidence type="ECO:0000256" key="5">
    <source>
        <dbReference type="PROSITE-ProRule" id="PRU10015"/>
    </source>
</evidence>
<evidence type="ECO:0000313" key="8">
    <source>
        <dbReference type="Proteomes" id="UP000051639"/>
    </source>
</evidence>
<dbReference type="Gene3D" id="2.40.50.140">
    <property type="entry name" value="Nucleic acid-binding proteins"/>
    <property type="match status" value="1"/>
</dbReference>
<dbReference type="EMBL" id="JQBA01000009">
    <property type="protein sequence ID" value="KRN44776.1"/>
    <property type="molecule type" value="Genomic_DNA"/>
</dbReference>
<dbReference type="InterPro" id="IPR012340">
    <property type="entry name" value="NA-bd_OB-fold"/>
</dbReference>
<dbReference type="PATRIC" id="fig|148604.4.peg.2079"/>
<dbReference type="CDD" id="cd02440">
    <property type="entry name" value="AdoMet_MTases"/>
    <property type="match status" value="1"/>
</dbReference>
<evidence type="ECO:0000259" key="6">
    <source>
        <dbReference type="PROSITE" id="PS50926"/>
    </source>
</evidence>
<organism evidence="7 8">
    <name type="scientific">Limosilactobacillus ingluviei</name>
    <dbReference type="NCBI Taxonomy" id="148604"/>
    <lineage>
        <taxon>Bacteria</taxon>
        <taxon>Bacillati</taxon>
        <taxon>Bacillota</taxon>
        <taxon>Bacilli</taxon>
        <taxon>Lactobacillales</taxon>
        <taxon>Lactobacillaceae</taxon>
        <taxon>Limosilactobacillus</taxon>
    </lineage>
</organism>
<proteinExistence type="inferred from homology"/>
<dbReference type="InterPro" id="IPR030390">
    <property type="entry name" value="MeTrfase_TrmA_AS"/>
</dbReference>
<dbReference type="FunFam" id="2.40.50.1070:FF:000003">
    <property type="entry name" value="23S rRNA (Uracil-5-)-methyltransferase RumA"/>
    <property type="match status" value="1"/>
</dbReference>
<feature type="active site" evidence="5">
    <location>
        <position position="437"/>
    </location>
</feature>
<dbReference type="Gene3D" id="2.40.50.1070">
    <property type="match status" value="1"/>
</dbReference>
<evidence type="ECO:0000256" key="1">
    <source>
        <dbReference type="ARBA" id="ARBA00022603"/>
    </source>
</evidence>
<sequence>MNGTILNGSVRRKKMAKQRVPRASQSPVVVTVGERFPLTIKKLGVEGQGIGYFKHKVCFVPGALPGEVIVAEVTAVHERYLTAKIHRLKQASPARETPKDVVAGIAGGFELEHLAYPAQLKFKRQMVLDSLAKFKPRGYRHYQVRPTLPSPQEYGYRNKAQFQVRQVDGHVVAGLYQAHSHTVVDLAECAVQMPLTMQVVRALVAMIEELQIPPYEESNHSGIIKTLAVRETTTGEVQVTLITNTPKLLKKHQLLTRIKAELPAVKSVMQNINPGDTPLVWGEETRLLAGESYVTESLMGLDFRLSARSFLQLNPLQTEVLYEQAAQALELAPTDTLVDAYAGIGTIGLSLAARVKQVLGMETIPAAVADANANAELNGITNAHYECGPAEVLLPQWRAAGQTFDALVVDPPRTGLDQALIDTILAEKPAKFVYVSCNMASLARNLARLTPTYRVDYIQPVDMLPQTPRCEAVVKLSLAQTD</sequence>
<dbReference type="GO" id="GO:0070475">
    <property type="term" value="P:rRNA base methylation"/>
    <property type="evidence" value="ECO:0007669"/>
    <property type="project" value="TreeGrafter"/>
</dbReference>
<dbReference type="NCBIfam" id="TIGR00479">
    <property type="entry name" value="rumA"/>
    <property type="match status" value="1"/>
</dbReference>
<evidence type="ECO:0000256" key="4">
    <source>
        <dbReference type="PROSITE-ProRule" id="PRU01024"/>
    </source>
</evidence>
<accession>A0A0R2GW52</accession>
<dbReference type="Gene3D" id="3.40.50.150">
    <property type="entry name" value="Vaccinia Virus protein VP39"/>
    <property type="match status" value="1"/>
</dbReference>
<feature type="binding site" evidence="4">
    <location>
        <position position="341"/>
    </location>
    <ligand>
        <name>S-adenosyl-L-methionine</name>
        <dbReference type="ChEBI" id="CHEBI:59789"/>
    </ligand>
</feature>
<feature type="binding site" evidence="4">
    <location>
        <position position="410"/>
    </location>
    <ligand>
        <name>S-adenosyl-L-methionine</name>
        <dbReference type="ChEBI" id="CHEBI:59789"/>
    </ligand>
</feature>
<dbReference type="SUPFAM" id="SSF50249">
    <property type="entry name" value="Nucleic acid-binding proteins"/>
    <property type="match status" value="1"/>
</dbReference>
<dbReference type="eggNOG" id="COG2265">
    <property type="taxonomic scope" value="Bacteria"/>
</dbReference>
<dbReference type="Proteomes" id="UP000051639">
    <property type="component" value="Unassembled WGS sequence"/>
</dbReference>
<feature type="domain" description="TRAM" evidence="6">
    <location>
        <begin position="29"/>
        <end position="87"/>
    </location>
</feature>
<comment type="caution">
    <text evidence="7">The sequence shown here is derived from an EMBL/GenBank/DDBJ whole genome shotgun (WGS) entry which is preliminary data.</text>
</comment>
<evidence type="ECO:0000256" key="3">
    <source>
        <dbReference type="ARBA" id="ARBA00022691"/>
    </source>
</evidence>
<evidence type="ECO:0000256" key="2">
    <source>
        <dbReference type="ARBA" id="ARBA00022679"/>
    </source>
</evidence>
<dbReference type="InterPro" id="IPR010280">
    <property type="entry name" value="U5_MeTrfase_fam"/>
</dbReference>
<dbReference type="InterPro" id="IPR002792">
    <property type="entry name" value="TRAM_dom"/>
</dbReference>
<keyword evidence="3 4" id="KW-0949">S-adenosyl-L-methionine</keyword>
<keyword evidence="1 4" id="KW-0489">Methyltransferase</keyword>
<feature type="binding site" evidence="4">
    <location>
        <position position="312"/>
    </location>
    <ligand>
        <name>S-adenosyl-L-methionine</name>
        <dbReference type="ChEBI" id="CHEBI:59789"/>
    </ligand>
</feature>
<dbReference type="PROSITE" id="PS51687">
    <property type="entry name" value="SAM_MT_RNA_M5U"/>
    <property type="match status" value="1"/>
</dbReference>